<proteinExistence type="predicted"/>
<accession>A0A316QZW2</accession>
<dbReference type="Gene3D" id="3.10.20.30">
    <property type="match status" value="1"/>
</dbReference>
<dbReference type="InterPro" id="IPR003749">
    <property type="entry name" value="ThiS/MoaD-like"/>
</dbReference>
<gene>
    <name evidence="1" type="primary">thiS</name>
    <name evidence="1" type="ORF">DDY73_04510</name>
</gene>
<reference evidence="1 2" key="1">
    <citation type="journal article" date="2018" name="Nat. Biotechnol.">
        <title>A standardized bacterial taxonomy based on genome phylogeny substantially revises the tree of life.</title>
        <authorList>
            <person name="Parks D.H."/>
            <person name="Chuvochina M."/>
            <person name="Waite D.W."/>
            <person name="Rinke C."/>
            <person name="Skarshewski A."/>
            <person name="Chaumeil P.A."/>
            <person name="Hugenholtz P."/>
        </authorList>
    </citation>
    <scope>NUCLEOTIDE SEQUENCE [LARGE SCALE GENOMIC DNA]</scope>
    <source>
        <strain evidence="1">UBA11482</strain>
    </source>
</reference>
<dbReference type="CDD" id="cd00565">
    <property type="entry name" value="Ubl_ThiS"/>
    <property type="match status" value="1"/>
</dbReference>
<dbReference type="InterPro" id="IPR010035">
    <property type="entry name" value="Thi_S"/>
</dbReference>
<dbReference type="NCBIfam" id="TIGR01683">
    <property type="entry name" value="thiS"/>
    <property type="match status" value="1"/>
</dbReference>
<dbReference type="SUPFAM" id="SSF54285">
    <property type="entry name" value="MoaD/ThiS"/>
    <property type="match status" value="1"/>
</dbReference>
<dbReference type="InterPro" id="IPR012675">
    <property type="entry name" value="Beta-grasp_dom_sf"/>
</dbReference>
<dbReference type="Pfam" id="PF02597">
    <property type="entry name" value="ThiS"/>
    <property type="match status" value="1"/>
</dbReference>
<dbReference type="GeneID" id="92929899"/>
<dbReference type="Proteomes" id="UP000262954">
    <property type="component" value="Unassembled WGS sequence"/>
</dbReference>
<organism evidence="1 2">
    <name type="scientific">Coprobacter fastidiosus</name>
    <dbReference type="NCBI Taxonomy" id="1099853"/>
    <lineage>
        <taxon>Bacteria</taxon>
        <taxon>Pseudomonadati</taxon>
        <taxon>Bacteroidota</taxon>
        <taxon>Bacteroidia</taxon>
        <taxon>Bacteroidales</taxon>
        <taxon>Barnesiellaceae</taxon>
        <taxon>Coprobacter</taxon>
    </lineage>
</organism>
<sequence>MKVFLNHQEICVGSRVTLRDLLAGQSITSDGVAVAVNNRIISKEDWPDTFLANGDKVTVIRATCGG</sequence>
<dbReference type="EMBL" id="DNWC01000059">
    <property type="protein sequence ID" value="HBJ08245.1"/>
    <property type="molecule type" value="Genomic_DNA"/>
</dbReference>
<protein>
    <submittedName>
        <fullName evidence="1">Thiamine biosynthesis protein ThiS</fullName>
    </submittedName>
</protein>
<dbReference type="PANTHER" id="PTHR34472:SF1">
    <property type="entry name" value="SULFUR CARRIER PROTEIN THIS"/>
    <property type="match status" value="1"/>
</dbReference>
<name>A0A316QZW2_9BACT</name>
<evidence type="ECO:0000313" key="1">
    <source>
        <dbReference type="EMBL" id="HBJ08245.1"/>
    </source>
</evidence>
<comment type="caution">
    <text evidence="1">The sequence shown here is derived from an EMBL/GenBank/DDBJ whole genome shotgun (WGS) entry which is preliminary data.</text>
</comment>
<dbReference type="RefSeq" id="WP_009319250.1">
    <property type="nucleotide sequence ID" value="NZ_AP028032.1"/>
</dbReference>
<dbReference type="AlphaFoldDB" id="A0A316QZW2"/>
<dbReference type="InterPro" id="IPR016155">
    <property type="entry name" value="Mopterin_synth/thiamin_S_b"/>
</dbReference>
<dbReference type="PANTHER" id="PTHR34472">
    <property type="entry name" value="SULFUR CARRIER PROTEIN THIS"/>
    <property type="match status" value="1"/>
</dbReference>
<evidence type="ECO:0000313" key="2">
    <source>
        <dbReference type="Proteomes" id="UP000262954"/>
    </source>
</evidence>